<dbReference type="EMBL" id="JBBEGM010000015">
    <property type="protein sequence ID" value="MEJ2865155.1"/>
    <property type="molecule type" value="Genomic_DNA"/>
</dbReference>
<protein>
    <submittedName>
        <fullName evidence="2">DUF3224 domain-containing protein</fullName>
    </submittedName>
</protein>
<evidence type="ECO:0000313" key="3">
    <source>
        <dbReference type="Proteomes" id="UP001369736"/>
    </source>
</evidence>
<comment type="caution">
    <text evidence="2">The sequence shown here is derived from an EMBL/GenBank/DDBJ whole genome shotgun (WGS) entry which is preliminary data.</text>
</comment>
<reference evidence="2 3" key="1">
    <citation type="submission" date="2024-03" db="EMBL/GenBank/DDBJ databases">
        <title>Actinomycetospora sp. OC33-EN07, a novel actinomycete isolated from wild orchid (Aerides multiflora).</title>
        <authorList>
            <person name="Suriyachadkun C."/>
        </authorList>
    </citation>
    <scope>NUCLEOTIDE SEQUENCE [LARGE SCALE GENOMIC DNA]</scope>
    <source>
        <strain evidence="2 3">OC33-EN07</strain>
    </source>
</reference>
<dbReference type="SUPFAM" id="SSF159238">
    <property type="entry name" value="SO1590-like"/>
    <property type="match status" value="1"/>
</dbReference>
<dbReference type="Gene3D" id="2.40.350.10">
    <property type="entry name" value="SO1590-like"/>
    <property type="match status" value="1"/>
</dbReference>
<dbReference type="Proteomes" id="UP001369736">
    <property type="component" value="Unassembled WGS sequence"/>
</dbReference>
<proteinExistence type="predicted"/>
<evidence type="ECO:0000256" key="1">
    <source>
        <dbReference type="SAM" id="MobiDB-lite"/>
    </source>
</evidence>
<dbReference type="InterPro" id="IPR023159">
    <property type="entry name" value="SO1590-like_sf"/>
</dbReference>
<name>A0ABU8MEQ0_9PSEU</name>
<keyword evidence="3" id="KW-1185">Reference proteome</keyword>
<dbReference type="Pfam" id="PF11528">
    <property type="entry name" value="DUF3224"/>
    <property type="match status" value="1"/>
</dbReference>
<dbReference type="InterPro" id="IPR021607">
    <property type="entry name" value="DUF3224"/>
</dbReference>
<accession>A0ABU8MEQ0</accession>
<dbReference type="RefSeq" id="WP_337706526.1">
    <property type="nucleotide sequence ID" value="NZ_JBBEGM010000015.1"/>
</dbReference>
<gene>
    <name evidence="2" type="ORF">WCD58_28620</name>
</gene>
<sequence>MTHLESPFTIDLWEPAEGPEGGALADPEGRGPATGRAQVRKTYSGPLVGTSVAELLTTQGESGAAYLAQERVVGELDGRAGSFVLQHGASGGDGQEMRQWAFVVAGSGTGGLTGLSGTGVIAHELLTLDYELP</sequence>
<evidence type="ECO:0000313" key="2">
    <source>
        <dbReference type="EMBL" id="MEJ2865155.1"/>
    </source>
</evidence>
<organism evidence="2 3">
    <name type="scientific">Actinomycetospora flava</name>
    <dbReference type="NCBI Taxonomy" id="3129232"/>
    <lineage>
        <taxon>Bacteria</taxon>
        <taxon>Bacillati</taxon>
        <taxon>Actinomycetota</taxon>
        <taxon>Actinomycetes</taxon>
        <taxon>Pseudonocardiales</taxon>
        <taxon>Pseudonocardiaceae</taxon>
        <taxon>Actinomycetospora</taxon>
    </lineage>
</organism>
<feature type="region of interest" description="Disordered" evidence="1">
    <location>
        <begin position="1"/>
        <end position="39"/>
    </location>
</feature>